<dbReference type="SUPFAM" id="SSF69279">
    <property type="entry name" value="Phage tail proteins"/>
    <property type="match status" value="2"/>
</dbReference>
<reference evidence="4 5" key="1">
    <citation type="submission" date="2018-09" db="EMBL/GenBank/DDBJ databases">
        <title>Phylogeny of the Shewanellaceae, and recommendation for two new genera, Pseudoshewanella and Parashewanella.</title>
        <authorList>
            <person name="Wang G."/>
        </authorList>
    </citation>
    <scope>NUCLEOTIDE SEQUENCE [LARGE SCALE GENOMIC DNA]</scope>
    <source>
        <strain evidence="4 5">KCTC 22492</strain>
    </source>
</reference>
<feature type="domain" description="Gp5/Type VI secretion system Vgr C-terminal trimerisation" evidence="3">
    <location>
        <begin position="461"/>
        <end position="573"/>
    </location>
</feature>
<evidence type="ECO:0000256" key="1">
    <source>
        <dbReference type="ARBA" id="ARBA00005558"/>
    </source>
</evidence>
<comment type="caution">
    <text evidence="4">The sequence shown here is derived from an EMBL/GenBank/DDBJ whole genome shotgun (WGS) entry which is preliminary data.</text>
</comment>
<protein>
    <submittedName>
        <fullName evidence="4">Type VI secretion system tip protein VgrG</fullName>
    </submittedName>
</protein>
<evidence type="ECO:0000259" key="3">
    <source>
        <dbReference type="Pfam" id="PF22178"/>
    </source>
</evidence>
<dbReference type="InterPro" id="IPR017847">
    <property type="entry name" value="T6SS_RhsGE_Vgr_subset"/>
</dbReference>
<dbReference type="Gene3D" id="3.55.50.10">
    <property type="entry name" value="Baseplate protein-like domains"/>
    <property type="match status" value="1"/>
</dbReference>
<dbReference type="Pfam" id="PF05954">
    <property type="entry name" value="Phage_GPD"/>
    <property type="match status" value="1"/>
</dbReference>
<evidence type="ECO:0000259" key="2">
    <source>
        <dbReference type="Pfam" id="PF04717"/>
    </source>
</evidence>
<dbReference type="Proteomes" id="UP000273022">
    <property type="component" value="Unassembled WGS sequence"/>
</dbReference>
<dbReference type="AlphaFoldDB" id="A0A3A6TLH5"/>
<evidence type="ECO:0000313" key="4">
    <source>
        <dbReference type="EMBL" id="RJY14884.1"/>
    </source>
</evidence>
<proteinExistence type="inferred from homology"/>
<comment type="similarity">
    <text evidence="1">Belongs to the VgrG protein family.</text>
</comment>
<dbReference type="Gene3D" id="4.10.220.110">
    <property type="match status" value="1"/>
</dbReference>
<evidence type="ECO:0000313" key="5">
    <source>
        <dbReference type="Proteomes" id="UP000273022"/>
    </source>
</evidence>
<gene>
    <name evidence="4" type="primary">tssI</name>
    <name evidence="4" type="ORF">D5R81_10565</name>
</gene>
<sequence length="663" mass="73002">MAKSQFSASPRPLTAKIDSKGPYIATKLLCKEAISSTSKLIISIVTESVIDDNVLGKPISIDVKYKDESRQFHGLVLSIEQTEYSQEKELYYFQIEACDPLSLLAYRTNTQIFQNLTTKRVIETLLEDADFKSYVKLSVSGSGQELEYCTQMNESDLAFMRRLMSMEGWHYRLDHTGSKPVVIISDSNQGFESTDKSTFYYRDGSIEPERVIVQWHHKNQIGTAKISIADHTQALAEVFESDERKSTATGNLTSLTSYQFGQGLNEKSVLRNSAKLQMEALDVERLSSRVVSRIAVLSCGSKFKLAKHPISETNQEYVVTQITHKFEHSETGSQIQYQNQFKCIPHSVTYRPAYISKPTVQGIHSATVTGPNGDEVYTDKAGQIKVQFHWDKTGTNDENTSCWLPVTQGFASKGFGMQFLPRIGDEVLVQYIDGNPDRPVVVGSIYNKTNEAPYSEATQCGIKTRTTPNGSSEKGNELRFEDQEDKEEVYLRAEKDLLLEVNNDSTTTITGLQVTTVEKTLDMSSKENLTLKTEKDLLANSKGTLTASADKDTIIEAGSNAEITAKSSIKVDGQEVSISGKSKIELKVGACTLEISASGIKLDAPQIEISGKAKAEMKAAMVTIEGQGKTDVKGAMVTIEGSAMTQVKAGAMVQVKGGIAMVN</sequence>
<dbReference type="Gene3D" id="2.30.110.50">
    <property type="match status" value="1"/>
</dbReference>
<dbReference type="Pfam" id="PF22178">
    <property type="entry name" value="Gp5_trimer_C"/>
    <property type="match status" value="1"/>
</dbReference>
<dbReference type="SUPFAM" id="SSF69255">
    <property type="entry name" value="gp5 N-terminal domain-like"/>
    <property type="match status" value="1"/>
</dbReference>
<dbReference type="EMBL" id="QYYH01000059">
    <property type="protein sequence ID" value="RJY14884.1"/>
    <property type="molecule type" value="Genomic_DNA"/>
</dbReference>
<dbReference type="Gene3D" id="2.40.50.230">
    <property type="entry name" value="Gp5 N-terminal domain"/>
    <property type="match status" value="1"/>
</dbReference>
<accession>A0A3A6TLH5</accession>
<name>A0A3A6TLH5_9GAMM</name>
<dbReference type="InterPro" id="IPR037026">
    <property type="entry name" value="Vgr_OB-fold_dom_sf"/>
</dbReference>
<dbReference type="SUPFAM" id="SSF69349">
    <property type="entry name" value="Phage fibre proteins"/>
    <property type="match status" value="1"/>
</dbReference>
<dbReference type="OrthoDB" id="9762420at2"/>
<dbReference type="InterPro" id="IPR006531">
    <property type="entry name" value="Gp5/Vgr_OB"/>
</dbReference>
<organism evidence="4 5">
    <name type="scientific">Parashewanella spongiae</name>
    <dbReference type="NCBI Taxonomy" id="342950"/>
    <lineage>
        <taxon>Bacteria</taxon>
        <taxon>Pseudomonadati</taxon>
        <taxon>Pseudomonadota</taxon>
        <taxon>Gammaproteobacteria</taxon>
        <taxon>Alteromonadales</taxon>
        <taxon>Shewanellaceae</taxon>
        <taxon>Parashewanella</taxon>
    </lineage>
</organism>
<feature type="domain" description="Gp5/Type VI secretion system Vgr protein OB-fold" evidence="2">
    <location>
        <begin position="379"/>
        <end position="446"/>
    </location>
</feature>
<dbReference type="NCBIfam" id="TIGR01646">
    <property type="entry name" value="vgr_GE"/>
    <property type="match status" value="1"/>
</dbReference>
<dbReference type="InterPro" id="IPR006533">
    <property type="entry name" value="T6SS_Vgr_RhsGE"/>
</dbReference>
<dbReference type="NCBIfam" id="TIGR03361">
    <property type="entry name" value="VI_Rhs_Vgr"/>
    <property type="match status" value="1"/>
</dbReference>
<keyword evidence="5" id="KW-1185">Reference proteome</keyword>
<dbReference type="InterPro" id="IPR054030">
    <property type="entry name" value="Gp5_Vgr_C"/>
</dbReference>
<dbReference type="Gene3D" id="2.160.20.120">
    <property type="match status" value="1"/>
</dbReference>
<dbReference type="Pfam" id="PF04717">
    <property type="entry name" value="Phage_base_V"/>
    <property type="match status" value="1"/>
</dbReference>
<dbReference type="RefSeq" id="WP_121853607.1">
    <property type="nucleotide sequence ID" value="NZ_CP037952.1"/>
</dbReference>